<name>A0ABM4TY91_DROSZ</name>
<proteinExistence type="predicted"/>
<dbReference type="GeneID" id="139354569"/>
<accession>A0ABM4TY91</accession>
<dbReference type="Proteomes" id="UP001652628">
    <property type="component" value="Unplaced"/>
</dbReference>
<organism evidence="1 2">
    <name type="scientific">Drosophila suzukii</name>
    <name type="common">Spotted-wing drosophila fruit fly</name>
    <dbReference type="NCBI Taxonomy" id="28584"/>
    <lineage>
        <taxon>Eukaryota</taxon>
        <taxon>Metazoa</taxon>
        <taxon>Ecdysozoa</taxon>
        <taxon>Arthropoda</taxon>
        <taxon>Hexapoda</taxon>
        <taxon>Insecta</taxon>
        <taxon>Pterygota</taxon>
        <taxon>Neoptera</taxon>
        <taxon>Endopterygota</taxon>
        <taxon>Diptera</taxon>
        <taxon>Brachycera</taxon>
        <taxon>Muscomorpha</taxon>
        <taxon>Ephydroidea</taxon>
        <taxon>Drosophilidae</taxon>
        <taxon>Drosophila</taxon>
        <taxon>Sophophora</taxon>
    </lineage>
</organism>
<dbReference type="RefSeq" id="XP_070854925.1">
    <property type="nucleotide sequence ID" value="XM_070998824.1"/>
</dbReference>
<keyword evidence="1" id="KW-1185">Reference proteome</keyword>
<evidence type="ECO:0000313" key="2">
    <source>
        <dbReference type="RefSeq" id="XP_070854925.1"/>
    </source>
</evidence>
<evidence type="ECO:0000313" key="1">
    <source>
        <dbReference type="Proteomes" id="UP001652628"/>
    </source>
</evidence>
<dbReference type="InterPro" id="IPR036397">
    <property type="entry name" value="RNaseH_sf"/>
</dbReference>
<dbReference type="Gene3D" id="3.30.420.10">
    <property type="entry name" value="Ribonuclease H-like superfamily/Ribonuclease H"/>
    <property type="match status" value="1"/>
</dbReference>
<sequence>MTLKDLNGRLARGSSALHFNIEHRKGKDNIVADMLSWPNEAAEVKLFNFETTEFENEYLERLQLIEEHGTDRFPDLRVEEGLLLKKTHFNSSARGYGKDLSKTPAYVLPVQNGSSSPRHTTQLKRAVMGNLLLGRSTHSKVVPGFPRKVSAVSSRKYNVIHRVGAPNQVCVASLNLEFRKQSIRTPQYNASERVNQSVLAAIRVNIQDDHTRWDEHLADKQASQRSFIHNSTGTSPNFVMFRQHMFTNGVDYSLACKWNALNEAEIAQLPRSFLQQLYREKIKERIHQAYEKAAKRYNLKAREVRYSPGIRYTRETLS</sequence>
<reference evidence="2" key="1">
    <citation type="submission" date="2025-08" db="UniProtKB">
        <authorList>
            <consortium name="RefSeq"/>
        </authorList>
    </citation>
    <scope>IDENTIFICATION</scope>
</reference>
<protein>
    <submittedName>
        <fullName evidence="2">Uncharacterized protein</fullName>
    </submittedName>
</protein>
<gene>
    <name evidence="2" type="primary">LOC139354569</name>
</gene>